<keyword evidence="2" id="KW-1185">Reference proteome</keyword>
<protein>
    <submittedName>
        <fullName evidence="1">Uncharacterized protein</fullName>
    </submittedName>
</protein>
<name>A0A514DE26_9CAUD</name>
<evidence type="ECO:0000313" key="2">
    <source>
        <dbReference type="Proteomes" id="UP000316777"/>
    </source>
</evidence>
<gene>
    <name evidence="1" type="primary">189</name>
    <name evidence="1" type="ORF">SEA_PHRAPPUCCINO_189</name>
</gene>
<sequence>MMQNTDVYTMAEIIGRRSNLDWAAAVAAAEDAIAHGFTVDELRPVR</sequence>
<evidence type="ECO:0000313" key="1">
    <source>
        <dbReference type="EMBL" id="QDH91864.1"/>
    </source>
</evidence>
<dbReference type="GeneID" id="64767110"/>
<accession>A0A514DE26</accession>
<reference evidence="1 2" key="1">
    <citation type="submission" date="2019-05" db="EMBL/GenBank/DDBJ databases">
        <authorList>
            <person name="Pope W.H."/>
            <person name="Garlena R.A."/>
            <person name="Russell D.A."/>
            <person name="Jacobs-Sera D."/>
            <person name="Hatfull G.F."/>
        </authorList>
    </citation>
    <scope>NUCLEOTIDE SEQUENCE [LARGE SCALE GENOMIC DNA]</scope>
</reference>
<organism evidence="1 2">
    <name type="scientific">Mycobacterium phage Phrappuccino</name>
    <dbReference type="NCBI Taxonomy" id="2591223"/>
    <lineage>
        <taxon>Viruses</taxon>
        <taxon>Duplodnaviria</taxon>
        <taxon>Heunggongvirae</taxon>
        <taxon>Uroviricota</taxon>
        <taxon>Caudoviricetes</taxon>
        <taxon>Phrappuccinovirus</taxon>
        <taxon>Phrappuccinovirus phrappuccino</taxon>
        <taxon>Phreappuccinovirus Phrappuccino</taxon>
    </lineage>
</organism>
<dbReference type="RefSeq" id="YP_010059878.1">
    <property type="nucleotide sequence ID" value="NC_054727.1"/>
</dbReference>
<proteinExistence type="predicted"/>
<dbReference type="KEGG" id="vg:64767110"/>
<dbReference type="EMBL" id="MK937592">
    <property type="protein sequence ID" value="QDH91864.1"/>
    <property type="molecule type" value="Genomic_DNA"/>
</dbReference>
<dbReference type="Proteomes" id="UP000316777">
    <property type="component" value="Segment"/>
</dbReference>